<dbReference type="InterPro" id="IPR014026">
    <property type="entry name" value="UDP-Glc/GDP-Man_DH_dimer"/>
</dbReference>
<comment type="similarity">
    <text evidence="3">Belongs to the UDP-glucose/GDP-mannose dehydrogenase family.</text>
</comment>
<protein>
    <submittedName>
        <fullName evidence="5">UDP-N-acetyl-D-glucosamine dehydrogenase</fullName>
    </submittedName>
</protein>
<dbReference type="InterPro" id="IPR001732">
    <property type="entry name" value="UDP-Glc/GDP-Man_DH_N"/>
</dbReference>
<dbReference type="InterPro" id="IPR017476">
    <property type="entry name" value="UDP-Glc/GDP-Man"/>
</dbReference>
<dbReference type="InterPro" id="IPR028359">
    <property type="entry name" value="UDP_ManNAc/GlcNAc_DH"/>
</dbReference>
<dbReference type="InterPro" id="IPR036220">
    <property type="entry name" value="UDP-Glc/GDP-Man_DH_C_sf"/>
</dbReference>
<dbReference type="SMART" id="SM00984">
    <property type="entry name" value="UDPG_MGDP_dh_C"/>
    <property type="match status" value="1"/>
</dbReference>
<dbReference type="SUPFAM" id="SSF52413">
    <property type="entry name" value="UDP-glucose/GDP-mannose dehydrogenase C-terminal domain"/>
    <property type="match status" value="1"/>
</dbReference>
<proteinExistence type="inferred from homology"/>
<dbReference type="InterPro" id="IPR008927">
    <property type="entry name" value="6-PGluconate_DH-like_C_sf"/>
</dbReference>
<dbReference type="PANTHER" id="PTHR43491">
    <property type="entry name" value="UDP-N-ACETYL-D-MANNOSAMINE DEHYDROGENASE"/>
    <property type="match status" value="1"/>
</dbReference>
<comment type="caution">
    <text evidence="5">The sequence shown here is derived from an EMBL/GenBank/DDBJ whole genome shotgun (WGS) entry which is preliminary data.</text>
</comment>
<dbReference type="PIRSF" id="PIRSF500136">
    <property type="entry name" value="UDP_ManNAc_DH"/>
    <property type="match status" value="1"/>
</dbReference>
<reference evidence="5 6" key="1">
    <citation type="submission" date="2017-09" db="EMBL/GenBank/DDBJ databases">
        <title>Biocontrol bacteria screening and application from spent mushroom substrate.</title>
        <authorList>
            <person name="Sun X."/>
        </authorList>
    </citation>
    <scope>NUCLEOTIDE SEQUENCE [LARGE SCALE GENOMIC DNA]</scope>
    <source>
        <strain evidence="5 6">100374</strain>
    </source>
</reference>
<evidence type="ECO:0000256" key="1">
    <source>
        <dbReference type="ARBA" id="ARBA00023002"/>
    </source>
</evidence>
<dbReference type="PIRSF" id="PIRSF000124">
    <property type="entry name" value="UDPglc_GDPman_dh"/>
    <property type="match status" value="1"/>
</dbReference>
<dbReference type="Gene3D" id="3.40.50.720">
    <property type="entry name" value="NAD(P)-binding Rossmann-like Domain"/>
    <property type="match status" value="2"/>
</dbReference>
<gene>
    <name evidence="5" type="ORF">CO726_28855</name>
</gene>
<evidence type="ECO:0000256" key="3">
    <source>
        <dbReference type="PIRNR" id="PIRNR000124"/>
    </source>
</evidence>
<dbReference type="AlphaFoldDB" id="A0A2G6Q5B9"/>
<dbReference type="InterPro" id="IPR036291">
    <property type="entry name" value="NAD(P)-bd_dom_sf"/>
</dbReference>
<name>A0A2G6Q5B9_9BACI</name>
<dbReference type="InterPro" id="IPR014027">
    <property type="entry name" value="UDP-Glc/GDP-Man_DH_C"/>
</dbReference>
<evidence type="ECO:0000313" key="6">
    <source>
        <dbReference type="Proteomes" id="UP000228484"/>
    </source>
</evidence>
<dbReference type="Pfam" id="PF03721">
    <property type="entry name" value="UDPG_MGDP_dh_N"/>
    <property type="match status" value="1"/>
</dbReference>
<dbReference type="SUPFAM" id="SSF51735">
    <property type="entry name" value="NAD(P)-binding Rossmann-fold domains"/>
    <property type="match status" value="1"/>
</dbReference>
<dbReference type="PANTHER" id="PTHR43491:SF1">
    <property type="entry name" value="UDP-N-ACETYL-D-MANNOSAMINE DEHYDROGENASE"/>
    <property type="match status" value="1"/>
</dbReference>
<dbReference type="Pfam" id="PF00984">
    <property type="entry name" value="UDPG_MGDP_dh"/>
    <property type="match status" value="1"/>
</dbReference>
<dbReference type="Proteomes" id="UP000228484">
    <property type="component" value="Unassembled WGS sequence"/>
</dbReference>
<dbReference type="GO" id="GO:0051287">
    <property type="term" value="F:NAD binding"/>
    <property type="evidence" value="ECO:0007669"/>
    <property type="project" value="InterPro"/>
</dbReference>
<dbReference type="RefSeq" id="WP_099686585.1">
    <property type="nucleotide sequence ID" value="NZ_JBOIRJ010000079.1"/>
</dbReference>
<keyword evidence="6" id="KW-1185">Reference proteome</keyword>
<keyword evidence="1" id="KW-0560">Oxidoreductase</keyword>
<dbReference type="NCBIfam" id="TIGR03026">
    <property type="entry name" value="NDP-sugDHase"/>
    <property type="match status" value="1"/>
</dbReference>
<feature type="domain" description="UDP-glucose/GDP-mannose dehydrogenase C-terminal" evidence="4">
    <location>
        <begin position="332"/>
        <end position="428"/>
    </location>
</feature>
<evidence type="ECO:0000256" key="2">
    <source>
        <dbReference type="ARBA" id="ARBA00023027"/>
    </source>
</evidence>
<keyword evidence="2" id="KW-0520">NAD</keyword>
<dbReference type="GO" id="GO:0016628">
    <property type="term" value="F:oxidoreductase activity, acting on the CH-CH group of donors, NAD or NADP as acceptor"/>
    <property type="evidence" value="ECO:0007669"/>
    <property type="project" value="InterPro"/>
</dbReference>
<sequence length="450" mass="50986">MNNYYNQLRVKIKNHNAKVGVIGLGYVGLPLAVELSKSGYTVYGIDLDNKKIDKLLNGNSYIMDISNEEIEFITKSCDFTPTSNFEIIKDLDAVSICVPTPLTKFQEPDMSYIIAVMNEIKKYMHKGLLITLESTTYPGTTEELIEQELNNQGYLVGEDYFLCFSPERIDPGNTFYNTRNTPKVLGGTTKRCTKLGVDLYSNFIDTIVPVSSPKVAEMSKLLENTFRSVNIAFINEMAMLCDKLGIDIWETVDAANTKPFGFMKFTPGPGIGGHCIPLDPMYLAWKAKRSNFFSRFIDTAQEINKQMPEYVYNKVSNALNTHQKPIMGSRVLLLGMAYKPDIDDLREAPGLEVYELLRESGACVEYNDPHAHSFTDKYGEKVTSVELEYSRLPEYDCIILITNHKAYDNNMVVKNSKLIVDTRNAFKEFDDPKIIKIGVDIKKYTLNTMM</sequence>
<accession>A0A2G6Q5B9</accession>
<dbReference type="EMBL" id="NWUW01000049">
    <property type="protein sequence ID" value="PIE92012.1"/>
    <property type="molecule type" value="Genomic_DNA"/>
</dbReference>
<dbReference type="Pfam" id="PF03720">
    <property type="entry name" value="UDPG_MGDP_dh_C"/>
    <property type="match status" value="1"/>
</dbReference>
<dbReference type="GO" id="GO:0016616">
    <property type="term" value="F:oxidoreductase activity, acting on the CH-OH group of donors, NAD or NADP as acceptor"/>
    <property type="evidence" value="ECO:0007669"/>
    <property type="project" value="InterPro"/>
</dbReference>
<evidence type="ECO:0000259" key="4">
    <source>
        <dbReference type="SMART" id="SM00984"/>
    </source>
</evidence>
<evidence type="ECO:0000313" key="5">
    <source>
        <dbReference type="EMBL" id="PIE92012.1"/>
    </source>
</evidence>
<organism evidence="5 6">
    <name type="scientific">Bacillus fungorum</name>
    <dbReference type="NCBI Taxonomy" id="2039284"/>
    <lineage>
        <taxon>Bacteria</taxon>
        <taxon>Bacillati</taxon>
        <taxon>Bacillota</taxon>
        <taxon>Bacilli</taxon>
        <taxon>Bacillales</taxon>
        <taxon>Bacillaceae</taxon>
        <taxon>Bacillus</taxon>
    </lineage>
</organism>
<dbReference type="GO" id="GO:0000271">
    <property type="term" value="P:polysaccharide biosynthetic process"/>
    <property type="evidence" value="ECO:0007669"/>
    <property type="project" value="InterPro"/>
</dbReference>
<dbReference type="SUPFAM" id="SSF48179">
    <property type="entry name" value="6-phosphogluconate dehydrogenase C-terminal domain-like"/>
    <property type="match status" value="1"/>
</dbReference>